<dbReference type="GO" id="GO:0005886">
    <property type="term" value="C:plasma membrane"/>
    <property type="evidence" value="ECO:0007669"/>
    <property type="project" value="TreeGrafter"/>
</dbReference>
<comment type="caution">
    <text evidence="12">The sequence shown here is derived from an EMBL/GenBank/DDBJ whole genome shotgun (WGS) entry which is preliminary data.</text>
</comment>
<feature type="transmembrane region" description="Helical" evidence="10">
    <location>
        <begin position="224"/>
        <end position="244"/>
    </location>
</feature>
<evidence type="ECO:0000256" key="9">
    <source>
        <dbReference type="SAM" id="MobiDB-lite"/>
    </source>
</evidence>
<evidence type="ECO:0000313" key="13">
    <source>
        <dbReference type="Proteomes" id="UP001431209"/>
    </source>
</evidence>
<evidence type="ECO:0000259" key="11">
    <source>
        <dbReference type="PROSITE" id="PS50105"/>
    </source>
</evidence>
<feature type="transmembrane region" description="Helical" evidence="10">
    <location>
        <begin position="321"/>
        <end position="351"/>
    </location>
</feature>
<keyword evidence="5" id="KW-0746">Sphingolipid metabolism</keyword>
<feature type="transmembrane region" description="Helical" evidence="10">
    <location>
        <begin position="189"/>
        <end position="212"/>
    </location>
</feature>
<gene>
    <name evidence="12" type="ORF">AKO1_004986</name>
</gene>
<dbReference type="Gene3D" id="1.10.150.50">
    <property type="entry name" value="Transcription Factor, Ets-1"/>
    <property type="match status" value="1"/>
</dbReference>
<evidence type="ECO:0000313" key="12">
    <source>
        <dbReference type="EMBL" id="KAL0484314.1"/>
    </source>
</evidence>
<evidence type="ECO:0000256" key="2">
    <source>
        <dbReference type="ARBA" id="ARBA00005441"/>
    </source>
</evidence>
<dbReference type="GO" id="GO:0047493">
    <property type="term" value="F:ceramide cholinephosphotransferase activity"/>
    <property type="evidence" value="ECO:0007669"/>
    <property type="project" value="TreeGrafter"/>
</dbReference>
<comment type="subcellular location">
    <subcellularLocation>
        <location evidence="1">Membrane</location>
        <topology evidence="1">Multi-pass membrane protein</topology>
    </subcellularLocation>
</comment>
<dbReference type="GO" id="GO:0005789">
    <property type="term" value="C:endoplasmic reticulum membrane"/>
    <property type="evidence" value="ECO:0007669"/>
    <property type="project" value="TreeGrafter"/>
</dbReference>
<evidence type="ECO:0000256" key="7">
    <source>
        <dbReference type="ARBA" id="ARBA00023098"/>
    </source>
</evidence>
<dbReference type="InterPro" id="IPR045221">
    <property type="entry name" value="Sphingomyelin_synth-like"/>
</dbReference>
<dbReference type="SMART" id="SM00454">
    <property type="entry name" value="SAM"/>
    <property type="match status" value="1"/>
</dbReference>
<organism evidence="12 13">
    <name type="scientific">Acrasis kona</name>
    <dbReference type="NCBI Taxonomy" id="1008807"/>
    <lineage>
        <taxon>Eukaryota</taxon>
        <taxon>Discoba</taxon>
        <taxon>Heterolobosea</taxon>
        <taxon>Tetramitia</taxon>
        <taxon>Eutetramitia</taxon>
        <taxon>Acrasidae</taxon>
        <taxon>Acrasis</taxon>
    </lineage>
</organism>
<feature type="domain" description="SAM" evidence="11">
    <location>
        <begin position="7"/>
        <end position="72"/>
    </location>
</feature>
<dbReference type="AlphaFoldDB" id="A0AAW2Z4J5"/>
<evidence type="ECO:0000256" key="8">
    <source>
        <dbReference type="ARBA" id="ARBA00023136"/>
    </source>
</evidence>
<evidence type="ECO:0000256" key="4">
    <source>
        <dbReference type="ARBA" id="ARBA00022692"/>
    </source>
</evidence>
<sequence>MGDYSEWDCARVQQWLRDIGLEEYTDTFKNHKIDGNVLSMLNETDLREKPLCMSVLGDIKRLSKELDSLKKGLSPLKIEPTPQREIKKMELVRRRISQIPELFNSKVGSYSHNMLERYEHILPSILTAKLWQPDERWISSVVKLAASALYLFFSIFCTSFVMMLCHERVPDTVLYPPLPDIVLDNLPHIPWAFKVAEIIVFILASILVFDVIFHAHRMIILRRFCAITGSIFMLRCVTMFVTSLSVPGKHLSSDCKKMSDGFGDWDAKLSRAWTIASGLGLSVAGVTTCGDYMFSGHSSILTLLNFFINEYTPYSWKGLHVISWCLNMFGMFFVLAAHEHYTLDVICAFYISSRMFMHYHQLANIHHVVQKNAERERIRSWFPMFSFLESETEGIVPYEFEYPWTPLFGEKANHVTSPYTTKKSKKKRKTSSGTPIESL</sequence>
<dbReference type="Proteomes" id="UP001431209">
    <property type="component" value="Unassembled WGS sequence"/>
</dbReference>
<comment type="similarity">
    <text evidence="2">Belongs to the sphingomyelin synthase family.</text>
</comment>
<keyword evidence="3" id="KW-0808">Transferase</keyword>
<keyword evidence="4 10" id="KW-0812">Transmembrane</keyword>
<dbReference type="PANTHER" id="PTHR21290:SF25">
    <property type="entry name" value="SPHINGOMYELIN SYNTHASE-RELATED PROTEIN 1"/>
    <property type="match status" value="1"/>
</dbReference>
<evidence type="ECO:0000256" key="5">
    <source>
        <dbReference type="ARBA" id="ARBA00022919"/>
    </source>
</evidence>
<accession>A0AAW2Z4J5</accession>
<keyword evidence="13" id="KW-1185">Reference proteome</keyword>
<dbReference type="GO" id="GO:0046513">
    <property type="term" value="P:ceramide biosynthetic process"/>
    <property type="evidence" value="ECO:0007669"/>
    <property type="project" value="TreeGrafter"/>
</dbReference>
<reference evidence="12 13" key="1">
    <citation type="submission" date="2024-03" db="EMBL/GenBank/DDBJ databases">
        <title>The Acrasis kona genome and developmental transcriptomes reveal deep origins of eukaryotic multicellular pathways.</title>
        <authorList>
            <person name="Sheikh S."/>
            <person name="Fu C.-J."/>
            <person name="Brown M.W."/>
            <person name="Baldauf S.L."/>
        </authorList>
    </citation>
    <scope>NUCLEOTIDE SEQUENCE [LARGE SCALE GENOMIC DNA]</scope>
    <source>
        <strain evidence="12 13">ATCC MYA-3509</strain>
    </source>
</reference>
<dbReference type="PROSITE" id="PS50105">
    <property type="entry name" value="SAM_DOMAIN"/>
    <property type="match status" value="1"/>
</dbReference>
<evidence type="ECO:0000256" key="6">
    <source>
        <dbReference type="ARBA" id="ARBA00022989"/>
    </source>
</evidence>
<feature type="transmembrane region" description="Helical" evidence="10">
    <location>
        <begin position="148"/>
        <end position="169"/>
    </location>
</feature>
<dbReference type="Pfam" id="PF14360">
    <property type="entry name" value="PAP2_C"/>
    <property type="match status" value="1"/>
</dbReference>
<proteinExistence type="inferred from homology"/>
<dbReference type="InterPro" id="IPR001660">
    <property type="entry name" value="SAM"/>
</dbReference>
<dbReference type="InterPro" id="IPR013761">
    <property type="entry name" value="SAM/pointed_sf"/>
</dbReference>
<dbReference type="GO" id="GO:0033188">
    <property type="term" value="F:sphingomyelin synthase activity"/>
    <property type="evidence" value="ECO:0007669"/>
    <property type="project" value="TreeGrafter"/>
</dbReference>
<dbReference type="SUPFAM" id="SSF47769">
    <property type="entry name" value="SAM/Pointed domain"/>
    <property type="match status" value="1"/>
</dbReference>
<dbReference type="Pfam" id="PF00536">
    <property type="entry name" value="SAM_1"/>
    <property type="match status" value="1"/>
</dbReference>
<dbReference type="PANTHER" id="PTHR21290">
    <property type="entry name" value="SPHINGOMYELIN SYNTHETASE"/>
    <property type="match status" value="1"/>
</dbReference>
<dbReference type="GO" id="GO:0000139">
    <property type="term" value="C:Golgi membrane"/>
    <property type="evidence" value="ECO:0007669"/>
    <property type="project" value="TreeGrafter"/>
</dbReference>
<keyword evidence="8 10" id="KW-0472">Membrane</keyword>
<name>A0AAW2Z4J5_9EUKA</name>
<dbReference type="EMBL" id="JAOPGA020001034">
    <property type="protein sequence ID" value="KAL0484314.1"/>
    <property type="molecule type" value="Genomic_DNA"/>
</dbReference>
<keyword evidence="7" id="KW-0443">Lipid metabolism</keyword>
<evidence type="ECO:0000256" key="10">
    <source>
        <dbReference type="SAM" id="Phobius"/>
    </source>
</evidence>
<keyword evidence="6 10" id="KW-1133">Transmembrane helix</keyword>
<feature type="region of interest" description="Disordered" evidence="9">
    <location>
        <begin position="417"/>
        <end position="439"/>
    </location>
</feature>
<protein>
    <submittedName>
        <fullName evidence="12">Sphingomyelin synthase-related protein</fullName>
    </submittedName>
</protein>
<evidence type="ECO:0000256" key="3">
    <source>
        <dbReference type="ARBA" id="ARBA00022679"/>
    </source>
</evidence>
<evidence type="ECO:0000256" key="1">
    <source>
        <dbReference type="ARBA" id="ARBA00004141"/>
    </source>
</evidence>
<dbReference type="InterPro" id="IPR025749">
    <property type="entry name" value="Sphingomyelin_synth-like_dom"/>
</dbReference>